<protein>
    <submittedName>
        <fullName evidence="3">Phage tail family protein</fullName>
    </submittedName>
</protein>
<evidence type="ECO:0000313" key="3">
    <source>
        <dbReference type="EMBL" id="MEC0483367.1"/>
    </source>
</evidence>
<dbReference type="Proteomes" id="UP000036168">
    <property type="component" value="Unassembled WGS sequence"/>
</dbReference>
<feature type="domain" description="Siphovirus-type tail component RIFT-related" evidence="1">
    <location>
        <begin position="38"/>
        <end position="134"/>
    </location>
</feature>
<dbReference type="RefSeq" id="WP_048355728.1">
    <property type="nucleotide sequence ID" value="NZ_CP035232.1"/>
</dbReference>
<dbReference type="InterPro" id="IPR008841">
    <property type="entry name" value="Siphovirus-type_tail_N"/>
</dbReference>
<evidence type="ECO:0000313" key="4">
    <source>
        <dbReference type="Proteomes" id="UP000036168"/>
    </source>
</evidence>
<dbReference type="AlphaFoldDB" id="A0A0T6BIP6"/>
<organism evidence="2 4">
    <name type="scientific">Bacillus glycinifermentans</name>
    <dbReference type="NCBI Taxonomy" id="1664069"/>
    <lineage>
        <taxon>Bacteria</taxon>
        <taxon>Bacillati</taxon>
        <taxon>Bacillota</taxon>
        <taxon>Bacilli</taxon>
        <taxon>Bacillales</taxon>
        <taxon>Bacillaceae</taxon>
        <taxon>Bacillus</taxon>
    </lineage>
</organism>
<dbReference type="GeneID" id="82855143"/>
<name>A0A0T6BIP6_9BACI</name>
<evidence type="ECO:0000259" key="1">
    <source>
        <dbReference type="Pfam" id="PF05709"/>
    </source>
</evidence>
<evidence type="ECO:0000313" key="5">
    <source>
        <dbReference type="Proteomes" id="UP001341297"/>
    </source>
</evidence>
<comment type="caution">
    <text evidence="2">The sequence shown here is derived from an EMBL/GenBank/DDBJ whole genome shotgun (WGS) entry which is preliminary data.</text>
</comment>
<dbReference type="Proteomes" id="UP001341297">
    <property type="component" value="Unassembled WGS sequence"/>
</dbReference>
<sequence length="280" mass="31353">MEKIPITDSNFKIIYPNGSSVDMARDLSVLVKSFVVVAPSPNIYYEKIEGRNGSIRTGKDFGIRSIKAECIFFGEDTDDFFLLRNEIISALYRESQFYIITESEPYKRWRAEVSSSFDPDRIGSFGSFSIQFDCAEVFAESVGTTLDPFTFDANKWLLGEGLTDTIPTYKHKATTFSIYNAGDVKIDPVDMPLIITYKGASSKLTITNQTTGDSWQYLGTTSSGDTVVLNRVMATKNNVSIFGNTNRKLITLAPGWNQFKLSGTSGSFEIAFNFRFYYSS</sequence>
<dbReference type="Gene3D" id="2.40.30.200">
    <property type="match status" value="1"/>
</dbReference>
<accession>A0A0T6BIP6</accession>
<proteinExistence type="predicted"/>
<keyword evidence="5" id="KW-1185">Reference proteome</keyword>
<dbReference type="Pfam" id="PF05709">
    <property type="entry name" value="Sipho_tail"/>
    <property type="match status" value="1"/>
</dbReference>
<dbReference type="EMBL" id="LECW02000067">
    <property type="protein sequence ID" value="KRT88322.1"/>
    <property type="molecule type" value="Genomic_DNA"/>
</dbReference>
<reference evidence="2 4" key="1">
    <citation type="journal article" date="2015" name="Int. J. Syst. Evol. Microbiol.">
        <title>Bacillus glycinifermentans sp. nov., isolated from fermented soybean paste.</title>
        <authorList>
            <person name="Kim S.J."/>
            <person name="Dunlap C.A."/>
            <person name="Kwon S.W."/>
            <person name="Rooney A.P."/>
        </authorList>
    </citation>
    <scope>NUCLEOTIDE SEQUENCE [LARGE SCALE GENOMIC DNA]</scope>
    <source>
        <strain evidence="2 4">GO-13</strain>
    </source>
</reference>
<reference evidence="3 5" key="3">
    <citation type="submission" date="2023-03" db="EMBL/GenBank/DDBJ databases">
        <title>Agriculturally important microbes genome sequencing.</title>
        <authorList>
            <person name="Dunlap C."/>
        </authorList>
    </citation>
    <scope>NUCLEOTIDE SEQUENCE [LARGE SCALE GENOMIC DNA]</scope>
    <source>
        <strain evidence="3 5">CBP-3203</strain>
    </source>
</reference>
<gene>
    <name evidence="2" type="ORF">AB447_207945</name>
    <name evidence="3" type="ORF">P8828_00640</name>
</gene>
<dbReference type="EMBL" id="JARRTL010000003">
    <property type="protein sequence ID" value="MEC0483367.1"/>
    <property type="molecule type" value="Genomic_DNA"/>
</dbReference>
<reference evidence="2" key="2">
    <citation type="submission" date="2015-10" db="EMBL/GenBank/DDBJ databases">
        <authorList>
            <person name="Gilbert D.G."/>
        </authorList>
    </citation>
    <scope>NUCLEOTIDE SEQUENCE</scope>
    <source>
        <strain evidence="2">GO-13</strain>
    </source>
</reference>
<evidence type="ECO:0000313" key="2">
    <source>
        <dbReference type="EMBL" id="KRT88322.1"/>
    </source>
</evidence>